<dbReference type="AlphaFoldDB" id="A0A314ZUV5"/>
<sequence>MDKFSIAVKLVQVGRFGPTSCFGLIGRVALANKHSLRDRLDPTIRSLLNQIQPRPNPWPNQL</sequence>
<evidence type="ECO:0000313" key="1">
    <source>
        <dbReference type="EMBL" id="PQQ21977.1"/>
    </source>
</evidence>
<name>A0A314ZUV5_PRUYE</name>
<keyword evidence="2" id="KW-1185">Reference proteome</keyword>
<organism evidence="1 2">
    <name type="scientific">Prunus yedoensis var. nudiflora</name>
    <dbReference type="NCBI Taxonomy" id="2094558"/>
    <lineage>
        <taxon>Eukaryota</taxon>
        <taxon>Viridiplantae</taxon>
        <taxon>Streptophyta</taxon>
        <taxon>Embryophyta</taxon>
        <taxon>Tracheophyta</taxon>
        <taxon>Spermatophyta</taxon>
        <taxon>Magnoliopsida</taxon>
        <taxon>eudicotyledons</taxon>
        <taxon>Gunneridae</taxon>
        <taxon>Pentapetalae</taxon>
        <taxon>rosids</taxon>
        <taxon>fabids</taxon>
        <taxon>Rosales</taxon>
        <taxon>Rosaceae</taxon>
        <taxon>Amygdaloideae</taxon>
        <taxon>Amygdaleae</taxon>
        <taxon>Prunus</taxon>
    </lineage>
</organism>
<evidence type="ECO:0000313" key="2">
    <source>
        <dbReference type="Proteomes" id="UP000250321"/>
    </source>
</evidence>
<reference evidence="1 2" key="1">
    <citation type="submission" date="2018-02" db="EMBL/GenBank/DDBJ databases">
        <title>Draft genome of wild Prunus yedoensis var. nudiflora.</title>
        <authorList>
            <person name="Baek S."/>
            <person name="Kim J.-H."/>
            <person name="Choi K."/>
            <person name="Kim G.-B."/>
            <person name="Cho A."/>
            <person name="Jang H."/>
            <person name="Shin C.-H."/>
            <person name="Yu H.-J."/>
            <person name="Mun J.-H."/>
        </authorList>
    </citation>
    <scope>NUCLEOTIDE SEQUENCE [LARGE SCALE GENOMIC DNA]</scope>
    <source>
        <strain evidence="2">cv. Jeju island</strain>
        <tissue evidence="1">Leaf</tissue>
    </source>
</reference>
<dbReference type="EMBL" id="PJQY01000002">
    <property type="protein sequence ID" value="PQQ21977.1"/>
    <property type="molecule type" value="Genomic_DNA"/>
</dbReference>
<dbReference type="Proteomes" id="UP000250321">
    <property type="component" value="Unassembled WGS sequence"/>
</dbReference>
<protein>
    <submittedName>
        <fullName evidence="1">Uncharacterized protein</fullName>
    </submittedName>
</protein>
<comment type="caution">
    <text evidence="1">The sequence shown here is derived from an EMBL/GenBank/DDBJ whole genome shotgun (WGS) entry which is preliminary data.</text>
</comment>
<gene>
    <name evidence="1" type="ORF">Pyn_26433</name>
</gene>
<accession>A0A314ZUV5</accession>
<proteinExistence type="predicted"/>